<evidence type="ECO:0000256" key="1">
    <source>
        <dbReference type="ARBA" id="ARBA00010169"/>
    </source>
</evidence>
<protein>
    <submittedName>
        <fullName evidence="2">Divalent-cation tolerance protein CutA</fullName>
    </submittedName>
</protein>
<keyword evidence="3" id="KW-1185">Reference proteome</keyword>
<accession>A0ABP6KFE0</accession>
<dbReference type="Gene3D" id="3.30.70.120">
    <property type="match status" value="1"/>
</dbReference>
<comment type="caution">
    <text evidence="2">The sequence shown here is derived from an EMBL/GenBank/DDBJ whole genome shotgun (WGS) entry which is preliminary data.</text>
</comment>
<organism evidence="2 3">
    <name type="scientific">Streptosporangium longisporum</name>
    <dbReference type="NCBI Taxonomy" id="46187"/>
    <lineage>
        <taxon>Bacteria</taxon>
        <taxon>Bacillati</taxon>
        <taxon>Actinomycetota</taxon>
        <taxon>Actinomycetes</taxon>
        <taxon>Streptosporangiales</taxon>
        <taxon>Streptosporangiaceae</taxon>
        <taxon>Streptosporangium</taxon>
    </lineage>
</organism>
<dbReference type="Proteomes" id="UP001499930">
    <property type="component" value="Unassembled WGS sequence"/>
</dbReference>
<dbReference type="PANTHER" id="PTHR23419">
    <property type="entry name" value="DIVALENT CATION TOLERANCE CUTA-RELATED"/>
    <property type="match status" value="1"/>
</dbReference>
<gene>
    <name evidence="2" type="ORF">GCM10017559_20950</name>
</gene>
<dbReference type="EMBL" id="BAAAWD010000006">
    <property type="protein sequence ID" value="GAA2999897.1"/>
    <property type="molecule type" value="Genomic_DNA"/>
</dbReference>
<proteinExistence type="inferred from homology"/>
<dbReference type="Pfam" id="PF03091">
    <property type="entry name" value="CutA1"/>
    <property type="match status" value="1"/>
</dbReference>
<dbReference type="InterPro" id="IPR004323">
    <property type="entry name" value="Ion_tolerance_CutA"/>
</dbReference>
<sequence length="114" mass="12821">MIEDVPDCLEVRVTAASRQEADLICATVVERRLSADCQIVAPVESAYWWAGEVQRSGEWLLLMKTTTGRFEELARCVRELHSYEVPQIVAVALVAGTADYLEWIRRETTPRPGA</sequence>
<dbReference type="RefSeq" id="WP_344891805.1">
    <property type="nucleotide sequence ID" value="NZ_BAAAWD010000006.1"/>
</dbReference>
<evidence type="ECO:0000313" key="2">
    <source>
        <dbReference type="EMBL" id="GAA2999897.1"/>
    </source>
</evidence>
<name>A0ABP6KFE0_9ACTN</name>
<evidence type="ECO:0000313" key="3">
    <source>
        <dbReference type="Proteomes" id="UP001499930"/>
    </source>
</evidence>
<dbReference type="InterPro" id="IPR015867">
    <property type="entry name" value="N-reg_PII/ATP_PRibTrfase_C"/>
</dbReference>
<dbReference type="PANTHER" id="PTHR23419:SF8">
    <property type="entry name" value="FI09726P"/>
    <property type="match status" value="1"/>
</dbReference>
<dbReference type="InterPro" id="IPR011322">
    <property type="entry name" value="N-reg_PII-like_a/b"/>
</dbReference>
<dbReference type="SUPFAM" id="SSF54913">
    <property type="entry name" value="GlnB-like"/>
    <property type="match status" value="1"/>
</dbReference>
<reference evidence="3" key="1">
    <citation type="journal article" date="2019" name="Int. J. Syst. Evol. Microbiol.">
        <title>The Global Catalogue of Microorganisms (GCM) 10K type strain sequencing project: providing services to taxonomists for standard genome sequencing and annotation.</title>
        <authorList>
            <consortium name="The Broad Institute Genomics Platform"/>
            <consortium name="The Broad Institute Genome Sequencing Center for Infectious Disease"/>
            <person name="Wu L."/>
            <person name="Ma J."/>
        </authorList>
    </citation>
    <scope>NUCLEOTIDE SEQUENCE [LARGE SCALE GENOMIC DNA]</scope>
    <source>
        <strain evidence="3">JCM 3106</strain>
    </source>
</reference>
<comment type="similarity">
    <text evidence="1">Belongs to the CutA family.</text>
</comment>